<gene>
    <name evidence="7" type="ORF">ISP13_15250</name>
</gene>
<dbReference type="Gene3D" id="3.40.50.300">
    <property type="entry name" value="P-loop containing nucleotide triphosphate hydrolases"/>
    <property type="match status" value="1"/>
</dbReference>
<keyword evidence="5" id="KW-0804">Transcription</keyword>
<dbReference type="Pfam" id="PF25601">
    <property type="entry name" value="AAA_lid_14"/>
    <property type="match status" value="1"/>
</dbReference>
<dbReference type="InterPro" id="IPR058031">
    <property type="entry name" value="AAA_lid_NorR"/>
</dbReference>
<dbReference type="InterPro" id="IPR002078">
    <property type="entry name" value="Sigma_54_int"/>
</dbReference>
<evidence type="ECO:0000256" key="4">
    <source>
        <dbReference type="ARBA" id="ARBA00023125"/>
    </source>
</evidence>
<evidence type="ECO:0000259" key="6">
    <source>
        <dbReference type="PROSITE" id="PS50045"/>
    </source>
</evidence>
<dbReference type="SMART" id="SM00382">
    <property type="entry name" value="AAA"/>
    <property type="match status" value="1"/>
</dbReference>
<dbReference type="PANTHER" id="PTHR32071:SF117">
    <property type="entry name" value="PTS-DEPENDENT DIHYDROXYACETONE KINASE OPERON REGULATORY PROTEIN-RELATED"/>
    <property type="match status" value="1"/>
</dbReference>
<organism evidence="7 8">
    <name type="scientific">Dyella lipolytica</name>
    <dbReference type="NCBI Taxonomy" id="1867835"/>
    <lineage>
        <taxon>Bacteria</taxon>
        <taxon>Pseudomonadati</taxon>
        <taxon>Pseudomonadota</taxon>
        <taxon>Gammaproteobacteria</taxon>
        <taxon>Lysobacterales</taxon>
        <taxon>Rhodanobacteraceae</taxon>
        <taxon>Dyella</taxon>
    </lineage>
</organism>
<accession>A0ABW8IXZ4</accession>
<sequence>MARGAYDALQAQASLGLNVLWQPKAAEQVGCNLLVIPVEVETLELATEEIVRLRAVSPACSIIVICANLEPEQIASLLDAGAFDFVSWPYSNHELCMRMQRAAGLISHPRLDDSSAIKIARAHNLIGSSACFVKQLSALPIIAGCDASVLILGETGTGKEVFARTIHYLSPRASRPLVGINCGAIPTELMESELFGCVRGAYTSAHAARSGLVREAEGGTLFLDEIDSLPLSAQTKLLRFLQEKEYRPVGGNVCHADVRMIAASNHDLAGLVEHNSFRRDLYFRLNVLNVTLPSLRARRDDIPELARHFTEQCCQQRHRSAISLTAQALRKLVGYDWPGNVRELHNVIERAVLFCQSSFIGAEDVQLPVEEAIETGAESFRAAKARTVEAFERSYIERVLSLNAGNITRAASDAQKNRRAFFALMRKHAIVAEQFRDDRK</sequence>
<feature type="domain" description="Sigma-54 factor interaction" evidence="6">
    <location>
        <begin position="125"/>
        <end position="353"/>
    </location>
</feature>
<dbReference type="Pfam" id="PF00158">
    <property type="entry name" value="Sigma54_activat"/>
    <property type="match status" value="1"/>
</dbReference>
<evidence type="ECO:0000313" key="7">
    <source>
        <dbReference type="EMBL" id="MFK2874900.1"/>
    </source>
</evidence>
<dbReference type="RefSeq" id="WP_284396263.1">
    <property type="nucleotide sequence ID" value="NZ_BSNQ01000003.1"/>
</dbReference>
<keyword evidence="1" id="KW-0547">Nucleotide-binding</keyword>
<dbReference type="Proteomes" id="UP001620405">
    <property type="component" value="Unassembled WGS sequence"/>
</dbReference>
<keyword evidence="8" id="KW-1185">Reference proteome</keyword>
<evidence type="ECO:0000256" key="1">
    <source>
        <dbReference type="ARBA" id="ARBA00022741"/>
    </source>
</evidence>
<dbReference type="Gene3D" id="1.10.8.60">
    <property type="match status" value="1"/>
</dbReference>
<dbReference type="Gene3D" id="3.40.50.2300">
    <property type="match status" value="1"/>
</dbReference>
<evidence type="ECO:0000256" key="2">
    <source>
        <dbReference type="ARBA" id="ARBA00022840"/>
    </source>
</evidence>
<dbReference type="EMBL" id="JADIKG010000013">
    <property type="protein sequence ID" value="MFK2874900.1"/>
    <property type="molecule type" value="Genomic_DNA"/>
</dbReference>
<dbReference type="InterPro" id="IPR011006">
    <property type="entry name" value="CheY-like_superfamily"/>
</dbReference>
<dbReference type="InterPro" id="IPR025943">
    <property type="entry name" value="Sigma_54_int_dom_ATP-bd_2"/>
</dbReference>
<dbReference type="InterPro" id="IPR003593">
    <property type="entry name" value="AAA+_ATPase"/>
</dbReference>
<comment type="caution">
    <text evidence="7">The sequence shown here is derived from an EMBL/GenBank/DDBJ whole genome shotgun (WGS) entry which is preliminary data.</text>
</comment>
<dbReference type="InterPro" id="IPR027417">
    <property type="entry name" value="P-loop_NTPase"/>
</dbReference>
<evidence type="ECO:0000256" key="5">
    <source>
        <dbReference type="ARBA" id="ARBA00023163"/>
    </source>
</evidence>
<name>A0ABW8IXZ4_9GAMM</name>
<evidence type="ECO:0000256" key="3">
    <source>
        <dbReference type="ARBA" id="ARBA00023015"/>
    </source>
</evidence>
<dbReference type="PROSITE" id="PS00688">
    <property type="entry name" value="SIGMA54_INTERACT_3"/>
    <property type="match status" value="1"/>
</dbReference>
<reference evidence="7 8" key="1">
    <citation type="submission" date="2020-10" db="EMBL/GenBank/DDBJ databases">
        <title>Phylogeny of dyella-like bacteria.</title>
        <authorList>
            <person name="Fu J."/>
        </authorList>
    </citation>
    <scope>NUCLEOTIDE SEQUENCE [LARGE SCALE GENOMIC DNA]</scope>
    <source>
        <strain evidence="7 8">DHOB07</strain>
    </source>
</reference>
<dbReference type="InterPro" id="IPR025662">
    <property type="entry name" value="Sigma_54_int_dom_ATP-bd_1"/>
</dbReference>
<evidence type="ECO:0000313" key="8">
    <source>
        <dbReference type="Proteomes" id="UP001620405"/>
    </source>
</evidence>
<dbReference type="SUPFAM" id="SSF52540">
    <property type="entry name" value="P-loop containing nucleoside triphosphate hydrolases"/>
    <property type="match status" value="1"/>
</dbReference>
<dbReference type="PANTHER" id="PTHR32071">
    <property type="entry name" value="TRANSCRIPTIONAL REGULATORY PROTEIN"/>
    <property type="match status" value="1"/>
</dbReference>
<dbReference type="PROSITE" id="PS00676">
    <property type="entry name" value="SIGMA54_INTERACT_2"/>
    <property type="match status" value="1"/>
</dbReference>
<keyword evidence="2" id="KW-0067">ATP-binding</keyword>
<dbReference type="PROSITE" id="PS00675">
    <property type="entry name" value="SIGMA54_INTERACT_1"/>
    <property type="match status" value="1"/>
</dbReference>
<proteinExistence type="predicted"/>
<dbReference type="InterPro" id="IPR025944">
    <property type="entry name" value="Sigma_54_int_dom_CS"/>
</dbReference>
<dbReference type="Gene3D" id="1.10.10.60">
    <property type="entry name" value="Homeodomain-like"/>
    <property type="match status" value="1"/>
</dbReference>
<protein>
    <submittedName>
        <fullName evidence="7">Sigma-54-dependent Fis family transcriptional regulator</fullName>
    </submittedName>
</protein>
<keyword evidence="3" id="KW-0805">Transcription regulation</keyword>
<dbReference type="CDD" id="cd00009">
    <property type="entry name" value="AAA"/>
    <property type="match status" value="1"/>
</dbReference>
<keyword evidence="4" id="KW-0238">DNA-binding</keyword>
<dbReference type="SUPFAM" id="SSF52172">
    <property type="entry name" value="CheY-like"/>
    <property type="match status" value="1"/>
</dbReference>
<dbReference type="PROSITE" id="PS50045">
    <property type="entry name" value="SIGMA54_INTERACT_4"/>
    <property type="match status" value="1"/>
</dbReference>
<dbReference type="InterPro" id="IPR009057">
    <property type="entry name" value="Homeodomain-like_sf"/>
</dbReference>
<dbReference type="SUPFAM" id="SSF46689">
    <property type="entry name" value="Homeodomain-like"/>
    <property type="match status" value="1"/>
</dbReference>